<dbReference type="OrthoDB" id="10253254at2759"/>
<proteinExistence type="predicted"/>
<comment type="caution">
    <text evidence="1">The sequence shown here is derived from an EMBL/GenBank/DDBJ whole genome shotgun (WGS) entry which is preliminary data.</text>
</comment>
<gene>
    <name evidence="1" type="ORF">Vretifemale_3278</name>
</gene>
<name>A0A8J4C0K0_9CHLO</name>
<organism evidence="1 2">
    <name type="scientific">Volvox reticuliferus</name>
    <dbReference type="NCBI Taxonomy" id="1737510"/>
    <lineage>
        <taxon>Eukaryota</taxon>
        <taxon>Viridiplantae</taxon>
        <taxon>Chlorophyta</taxon>
        <taxon>core chlorophytes</taxon>
        <taxon>Chlorophyceae</taxon>
        <taxon>CS clade</taxon>
        <taxon>Chlamydomonadales</taxon>
        <taxon>Volvocaceae</taxon>
        <taxon>Volvox</taxon>
    </lineage>
</organism>
<dbReference type="Proteomes" id="UP000747110">
    <property type="component" value="Unassembled WGS sequence"/>
</dbReference>
<protein>
    <submittedName>
        <fullName evidence="1">Uncharacterized protein</fullName>
    </submittedName>
</protein>
<dbReference type="AlphaFoldDB" id="A0A8J4C0K0"/>
<keyword evidence="2" id="KW-1185">Reference proteome</keyword>
<dbReference type="SUPFAM" id="SSF52047">
    <property type="entry name" value="RNI-like"/>
    <property type="match status" value="1"/>
</dbReference>
<sequence>MAIKTLVEICCSSVAGQLLQGKIPADFPGAVPEPELLINIYELYRMRFQVISRDHGTLLRHLLVLQAFAEEWQVRQLRLPLPQPRSSRALSQLHLVASHLRHLELSEAAWMKDLMFLQAPPPQQPGVQPPAPPALRTLILDTTGNHVAAANLTEPSMRAQNAPILQPQPHADPLRLTCLALRGCRELNSAALGPGLLGMASWLQVLDLSGAERLDDSCGAVLAALKGLQVSSNRCVLYVPRKFGCR</sequence>
<accession>A0A8J4C0K0</accession>
<evidence type="ECO:0000313" key="1">
    <source>
        <dbReference type="EMBL" id="GIL73049.1"/>
    </source>
</evidence>
<evidence type="ECO:0000313" key="2">
    <source>
        <dbReference type="Proteomes" id="UP000747110"/>
    </source>
</evidence>
<dbReference type="EMBL" id="BNCP01000004">
    <property type="protein sequence ID" value="GIL73049.1"/>
    <property type="molecule type" value="Genomic_DNA"/>
</dbReference>
<reference evidence="1" key="1">
    <citation type="journal article" date="2021" name="Proc. Natl. Acad. Sci. U.S.A.">
        <title>Three genomes in the algal genus Volvox reveal the fate of a haploid sex-determining region after a transition to homothallism.</title>
        <authorList>
            <person name="Yamamoto K."/>
            <person name="Hamaji T."/>
            <person name="Kawai-Toyooka H."/>
            <person name="Matsuzaki R."/>
            <person name="Takahashi F."/>
            <person name="Nishimura Y."/>
            <person name="Kawachi M."/>
            <person name="Noguchi H."/>
            <person name="Minakuchi Y."/>
            <person name="Umen J.G."/>
            <person name="Toyoda A."/>
            <person name="Nozaki H."/>
        </authorList>
    </citation>
    <scope>NUCLEOTIDE SEQUENCE</scope>
    <source>
        <strain evidence="1">NIES-3786</strain>
    </source>
</reference>